<sequence length="40" mass="4514">MFAFLYCNCILNLESDNPERFLTSGFTGTKLVTVVCFICC</sequence>
<accession>A0A2P6PH37</accession>
<organism evidence="1 2">
    <name type="scientific">Rosa chinensis</name>
    <name type="common">China rose</name>
    <dbReference type="NCBI Taxonomy" id="74649"/>
    <lineage>
        <taxon>Eukaryota</taxon>
        <taxon>Viridiplantae</taxon>
        <taxon>Streptophyta</taxon>
        <taxon>Embryophyta</taxon>
        <taxon>Tracheophyta</taxon>
        <taxon>Spermatophyta</taxon>
        <taxon>Magnoliopsida</taxon>
        <taxon>eudicotyledons</taxon>
        <taxon>Gunneridae</taxon>
        <taxon>Pentapetalae</taxon>
        <taxon>rosids</taxon>
        <taxon>fabids</taxon>
        <taxon>Rosales</taxon>
        <taxon>Rosaceae</taxon>
        <taxon>Rosoideae</taxon>
        <taxon>Rosoideae incertae sedis</taxon>
        <taxon>Rosa</taxon>
    </lineage>
</organism>
<dbReference type="Gramene" id="PRQ21240">
    <property type="protein sequence ID" value="PRQ21240"/>
    <property type="gene ID" value="RchiOBHm_Chr7g0237011"/>
</dbReference>
<protein>
    <submittedName>
        <fullName evidence="1">Uncharacterized protein</fullName>
    </submittedName>
</protein>
<dbReference type="EMBL" id="PDCK01000045">
    <property type="protein sequence ID" value="PRQ21240.1"/>
    <property type="molecule type" value="Genomic_DNA"/>
</dbReference>
<gene>
    <name evidence="1" type="ORF">RchiOBHm_Chr7g0237011</name>
</gene>
<comment type="caution">
    <text evidence="1">The sequence shown here is derived from an EMBL/GenBank/DDBJ whole genome shotgun (WGS) entry which is preliminary data.</text>
</comment>
<reference evidence="1 2" key="1">
    <citation type="journal article" date="2018" name="Nat. Genet.">
        <title>The Rosa genome provides new insights in the design of modern roses.</title>
        <authorList>
            <person name="Bendahmane M."/>
        </authorList>
    </citation>
    <scope>NUCLEOTIDE SEQUENCE [LARGE SCALE GENOMIC DNA]</scope>
    <source>
        <strain evidence="2">cv. Old Blush</strain>
    </source>
</reference>
<dbReference type="Proteomes" id="UP000238479">
    <property type="component" value="Chromosome 7"/>
</dbReference>
<evidence type="ECO:0000313" key="1">
    <source>
        <dbReference type="EMBL" id="PRQ21240.1"/>
    </source>
</evidence>
<evidence type="ECO:0000313" key="2">
    <source>
        <dbReference type="Proteomes" id="UP000238479"/>
    </source>
</evidence>
<name>A0A2P6PH37_ROSCH</name>
<keyword evidence="2" id="KW-1185">Reference proteome</keyword>
<dbReference type="AlphaFoldDB" id="A0A2P6PH37"/>
<proteinExistence type="predicted"/>